<feature type="compositionally biased region" description="Basic and acidic residues" evidence="1">
    <location>
        <begin position="702"/>
        <end position="743"/>
    </location>
</feature>
<feature type="compositionally biased region" description="Basic and acidic residues" evidence="1">
    <location>
        <begin position="751"/>
        <end position="779"/>
    </location>
</feature>
<feature type="region of interest" description="Disordered" evidence="1">
    <location>
        <begin position="684"/>
        <end position="812"/>
    </location>
</feature>
<dbReference type="Proteomes" id="UP000515135">
    <property type="component" value="Unplaced"/>
</dbReference>
<dbReference type="GO" id="GO:0043525">
    <property type="term" value="P:positive regulation of neuron apoptotic process"/>
    <property type="evidence" value="ECO:0007669"/>
    <property type="project" value="TreeGrafter"/>
</dbReference>
<dbReference type="GO" id="GO:0006508">
    <property type="term" value="P:proteolysis"/>
    <property type="evidence" value="ECO:0007669"/>
    <property type="project" value="InterPro"/>
</dbReference>
<dbReference type="Gene3D" id="3.40.50.2000">
    <property type="entry name" value="Glycogen Phosphorylase B"/>
    <property type="match status" value="1"/>
</dbReference>
<dbReference type="Pfam" id="PF20694">
    <property type="entry name" value="TRADD-like_N"/>
    <property type="match status" value="1"/>
</dbReference>
<keyword evidence="3" id="KW-1185">Reference proteome</keyword>
<evidence type="ECO:0000256" key="1">
    <source>
        <dbReference type="SAM" id="MobiDB-lite"/>
    </source>
</evidence>
<dbReference type="KEGG" id="bbel:109483324"/>
<feature type="domain" description="TRADD-like N-terminal" evidence="2">
    <location>
        <begin position="525"/>
        <end position="572"/>
    </location>
</feature>
<dbReference type="CDD" id="cd03801">
    <property type="entry name" value="GT4_PimA-like"/>
    <property type="match status" value="1"/>
</dbReference>
<dbReference type="RefSeq" id="XP_019641871.1">
    <property type="nucleotide sequence ID" value="XM_019786312.1"/>
</dbReference>
<feature type="compositionally biased region" description="Basic residues" evidence="1">
    <location>
        <begin position="688"/>
        <end position="701"/>
    </location>
</feature>
<dbReference type="PANTHER" id="PTHR10454">
    <property type="entry name" value="CASPASE"/>
    <property type="match status" value="1"/>
</dbReference>
<accession>A0A6P5AIU5</accession>
<reference evidence="4" key="1">
    <citation type="submission" date="2025-08" db="UniProtKB">
        <authorList>
            <consortium name="RefSeq"/>
        </authorList>
    </citation>
    <scope>IDENTIFICATION</scope>
    <source>
        <tissue evidence="4">Gonad</tissue>
    </source>
</reference>
<organism evidence="3 4">
    <name type="scientific">Branchiostoma belcheri</name>
    <name type="common">Amphioxus</name>
    <dbReference type="NCBI Taxonomy" id="7741"/>
    <lineage>
        <taxon>Eukaryota</taxon>
        <taxon>Metazoa</taxon>
        <taxon>Chordata</taxon>
        <taxon>Cephalochordata</taxon>
        <taxon>Leptocardii</taxon>
        <taxon>Amphioxiformes</taxon>
        <taxon>Branchiostomatidae</taxon>
        <taxon>Branchiostoma</taxon>
    </lineage>
</organism>
<protein>
    <submittedName>
        <fullName evidence="4">Uncharacterized protein LOC109483324</fullName>
    </submittedName>
</protein>
<proteinExistence type="predicted"/>
<dbReference type="GO" id="GO:0006915">
    <property type="term" value="P:apoptotic process"/>
    <property type="evidence" value="ECO:0007669"/>
    <property type="project" value="TreeGrafter"/>
</dbReference>
<sequence>MNNPAVLMLSKVYGKLKGGISTIYRRLAQVLREHEPDIPVVSAVLEATDEDREDATHDKVELLLPEIQIGDQRTKPDFGWMTFDHRAKYPHLPSKVKAIVGHTDGTSRAACRIKQDRCPGAKVILFIDDIPEETEQYKGDEEAMGIGKKEDSILKDAEEADTVFSVGNRIFDHFENQFRAIPANERPQHIRFVPRPSCIFEHVDAEYKDTGTMVVLCISRVAGVEKLNGLDLAVDALSIVAEKKPITFRVWGVNKEDKQAIEAIRELRKSANLEITFLPYGTQKDICKNMKQAHLVLVPSRAEPFGFVGLEAIAAGVPVLVSDKSGLANLINTYARRYHNCIVKTDVRGNEQRNAAHWADCIEKVLEHCKEEFDTAAQFKKDLLDTRYWEESERQFIDACICEGASSATYATPVPNIGIQSNEGPFGSSSDEESLQENYRLLRISEKIFDEEVLNDPEQLESRLLDFREHVDDALHYFKLSCRAKLRVQYKVKHHYRKVHSMVFSRLERDLRSFPKMRKCFKLFSAILKKIEDGCVLCTLEFEDIPHLVSFLRAYRDGKLSETLTQELITEELKQEGETDLYIHVTLLVARDTSSSGNEPIEHEAAVKEMEEVGRELWTKGVALETKRKKKELITEEMKQKGETDVIQLVVGDTSSSGSEPIEHEAAIKEMEEVGRELWTKGVALETKRKKKPKPKTKKQLKAAEDRRREKEREEIGRQLEARAEALKEEKRKQRASDGEESKAQAAISTDYREMAYERSPRGKDDADTAKGYKDTREDREEESDLGIDVLDSDFDEEVQDTVSQLQSLLNA</sequence>
<name>A0A6P5AIU5_BRABE</name>
<dbReference type="PANTHER" id="PTHR10454:SF248">
    <property type="entry name" value="CASPASE-8-LIKE"/>
    <property type="match status" value="1"/>
</dbReference>
<dbReference type="AlphaFoldDB" id="A0A6P5AIU5"/>
<evidence type="ECO:0000259" key="2">
    <source>
        <dbReference type="Pfam" id="PF20694"/>
    </source>
</evidence>
<feature type="compositionally biased region" description="Polar residues" evidence="1">
    <location>
        <begin position="801"/>
        <end position="812"/>
    </location>
</feature>
<evidence type="ECO:0000313" key="4">
    <source>
        <dbReference type="RefSeq" id="XP_019641871.1"/>
    </source>
</evidence>
<dbReference type="GeneID" id="109483324"/>
<dbReference type="InterPro" id="IPR002398">
    <property type="entry name" value="Pept_C14"/>
</dbReference>
<dbReference type="Pfam" id="PF20706">
    <property type="entry name" value="GT4-conflict"/>
    <property type="match status" value="1"/>
</dbReference>
<evidence type="ECO:0000313" key="3">
    <source>
        <dbReference type="Proteomes" id="UP000515135"/>
    </source>
</evidence>
<dbReference type="GO" id="GO:0004197">
    <property type="term" value="F:cysteine-type endopeptidase activity"/>
    <property type="evidence" value="ECO:0007669"/>
    <property type="project" value="InterPro"/>
</dbReference>
<gene>
    <name evidence="4" type="primary">LOC109483324</name>
</gene>
<feature type="compositionally biased region" description="Acidic residues" evidence="1">
    <location>
        <begin position="780"/>
        <end position="800"/>
    </location>
</feature>
<dbReference type="InterPro" id="IPR049341">
    <property type="entry name" value="TRADD-like_N"/>
</dbReference>
<dbReference type="SUPFAM" id="SSF53756">
    <property type="entry name" value="UDP-Glycosyltransferase/glycogen phosphorylase"/>
    <property type="match status" value="1"/>
</dbReference>
<dbReference type="OrthoDB" id="443318at2759"/>
<dbReference type="GO" id="GO:0005737">
    <property type="term" value="C:cytoplasm"/>
    <property type="evidence" value="ECO:0007669"/>
    <property type="project" value="TreeGrafter"/>
</dbReference>